<feature type="signal peptide" evidence="1">
    <location>
        <begin position="1"/>
        <end position="19"/>
    </location>
</feature>
<proteinExistence type="predicted"/>
<organism evidence="3">
    <name type="scientific">Fagus sylvatica</name>
    <name type="common">Beechnut</name>
    <dbReference type="NCBI Taxonomy" id="28930"/>
    <lineage>
        <taxon>Eukaryota</taxon>
        <taxon>Viridiplantae</taxon>
        <taxon>Streptophyta</taxon>
        <taxon>Embryophyta</taxon>
        <taxon>Tracheophyta</taxon>
        <taxon>Spermatophyta</taxon>
        <taxon>Magnoliopsida</taxon>
        <taxon>eudicotyledons</taxon>
        <taxon>Gunneridae</taxon>
        <taxon>Pentapetalae</taxon>
        <taxon>rosids</taxon>
        <taxon>fabids</taxon>
        <taxon>Fagales</taxon>
        <taxon>Fagaceae</taxon>
        <taxon>Fagus</taxon>
    </lineage>
</organism>
<dbReference type="AlphaFoldDB" id="A0A2N9J3T6"/>
<accession>A0A2N9J3T6</accession>
<dbReference type="Gene3D" id="1.20.1280.50">
    <property type="match status" value="1"/>
</dbReference>
<feature type="chain" id="PRO_5014860745" description="KIB1-4 beta-propeller domain-containing protein" evidence="1">
    <location>
        <begin position="20"/>
        <end position="313"/>
    </location>
</feature>
<dbReference type="InterPro" id="IPR005174">
    <property type="entry name" value="KIB1-4_b-propeller"/>
</dbReference>
<sequence>MSGLLAIVLKICCFPLPHSGVVYTEFKLLCLVSDGSSKYLNLEHKILTILDDVRQAVDARFYALVTSNGLVPSWSELPPDVICEIANQLPNFIDIKAIVAVCKPWRFACLETTTRPPFPWLMLSETLNTDIRSFFNLSDSRRYQLVGGKRCWGTPHGWVGALGPDYETHLEHLDSRVRIALPPLHAIRRLAAREEWFRLVHKFILFKDSESGHELSFLVIAIFGPMNRLAFTRVGEVVALNRRGHGEWVIVTNLDYLKFKDVACFNDQIYGLCDNGILVRFDLDAPLSDGIEVIASQPPTEDVGEPQKLYLVL</sequence>
<evidence type="ECO:0000259" key="2">
    <source>
        <dbReference type="Pfam" id="PF03478"/>
    </source>
</evidence>
<dbReference type="InterPro" id="IPR036047">
    <property type="entry name" value="F-box-like_dom_sf"/>
</dbReference>
<evidence type="ECO:0000313" key="3">
    <source>
        <dbReference type="EMBL" id="SPD32146.1"/>
    </source>
</evidence>
<gene>
    <name evidence="3" type="ORF">FSB_LOCUS60028</name>
</gene>
<name>A0A2N9J3T6_FAGSY</name>
<dbReference type="Pfam" id="PF03478">
    <property type="entry name" value="Beta-prop_KIB1-4"/>
    <property type="match status" value="1"/>
</dbReference>
<reference evidence="3" key="1">
    <citation type="submission" date="2018-02" db="EMBL/GenBank/DDBJ databases">
        <authorList>
            <person name="Cohen D.B."/>
            <person name="Kent A.D."/>
        </authorList>
    </citation>
    <scope>NUCLEOTIDE SEQUENCE</scope>
</reference>
<dbReference type="PANTHER" id="PTHR44259">
    <property type="entry name" value="OS07G0183000 PROTEIN-RELATED"/>
    <property type="match status" value="1"/>
</dbReference>
<dbReference type="EMBL" id="OIVN01006390">
    <property type="protein sequence ID" value="SPD32146.1"/>
    <property type="molecule type" value="Genomic_DNA"/>
</dbReference>
<dbReference type="SUPFAM" id="SSF81383">
    <property type="entry name" value="F-box domain"/>
    <property type="match status" value="1"/>
</dbReference>
<keyword evidence="1" id="KW-0732">Signal</keyword>
<feature type="domain" description="KIB1-4 beta-propeller" evidence="2">
    <location>
        <begin position="134"/>
        <end position="312"/>
    </location>
</feature>
<dbReference type="InterPro" id="IPR050942">
    <property type="entry name" value="F-box_BR-signaling"/>
</dbReference>
<protein>
    <recommendedName>
        <fullName evidence="2">KIB1-4 beta-propeller domain-containing protein</fullName>
    </recommendedName>
</protein>
<evidence type="ECO:0000256" key="1">
    <source>
        <dbReference type="SAM" id="SignalP"/>
    </source>
</evidence>